<name>A0A075AY13_ROZAC</name>
<evidence type="ECO:0000313" key="3">
    <source>
        <dbReference type="EMBL" id="EPZ35034.1"/>
    </source>
</evidence>
<organism evidence="3 4">
    <name type="scientific">Rozella allomycis (strain CSF55)</name>
    <dbReference type="NCBI Taxonomy" id="988480"/>
    <lineage>
        <taxon>Eukaryota</taxon>
        <taxon>Fungi</taxon>
        <taxon>Fungi incertae sedis</taxon>
        <taxon>Cryptomycota</taxon>
        <taxon>Cryptomycota incertae sedis</taxon>
        <taxon>Rozella</taxon>
    </lineage>
</organism>
<dbReference type="EMBL" id="KE560897">
    <property type="protein sequence ID" value="EPZ35034.1"/>
    <property type="molecule type" value="Genomic_DNA"/>
</dbReference>
<accession>A0A075AY13</accession>
<dbReference type="HOGENOM" id="CLU_2265257_0_0_1"/>
<dbReference type="AlphaFoldDB" id="A0A075AY13"/>
<keyword evidence="4" id="KW-1185">Reference proteome</keyword>
<protein>
    <submittedName>
        <fullName evidence="3">Uncharacterized protein</fullName>
    </submittedName>
</protein>
<reference evidence="3 4" key="1">
    <citation type="journal article" date="2013" name="Curr. Biol.">
        <title>Shared signatures of parasitism and phylogenomics unite Cryptomycota and microsporidia.</title>
        <authorList>
            <person name="James T.Y."/>
            <person name="Pelin A."/>
            <person name="Bonen L."/>
            <person name="Ahrendt S."/>
            <person name="Sain D."/>
            <person name="Corradi N."/>
            <person name="Stajich J.E."/>
        </authorList>
    </citation>
    <scope>NUCLEOTIDE SEQUENCE [LARGE SCALE GENOMIC DNA]</scope>
    <source>
        <strain evidence="3 4">CSF55</strain>
    </source>
</reference>
<keyword evidence="2" id="KW-1133">Transmembrane helix</keyword>
<feature type="compositionally biased region" description="Basic and acidic residues" evidence="1">
    <location>
        <begin position="1"/>
        <end position="19"/>
    </location>
</feature>
<sequence length="103" mass="11733">MKFKTWKKESLARNEDMDSVKPGTNGTDNEKKKISKNLSKATYIYIRQASYFIIGGICVWIWPTGNTNPNSFLFIMHCSIGTCQGLVNASIYVLVTRHKNLKK</sequence>
<keyword evidence="2" id="KW-0812">Transmembrane</keyword>
<evidence type="ECO:0000256" key="1">
    <source>
        <dbReference type="SAM" id="MobiDB-lite"/>
    </source>
</evidence>
<feature type="transmembrane region" description="Helical" evidence="2">
    <location>
        <begin position="74"/>
        <end position="95"/>
    </location>
</feature>
<evidence type="ECO:0000313" key="4">
    <source>
        <dbReference type="Proteomes" id="UP000030755"/>
    </source>
</evidence>
<gene>
    <name evidence="3" type="ORF">O9G_003220</name>
</gene>
<feature type="region of interest" description="Disordered" evidence="1">
    <location>
        <begin position="1"/>
        <end position="31"/>
    </location>
</feature>
<evidence type="ECO:0000256" key="2">
    <source>
        <dbReference type="SAM" id="Phobius"/>
    </source>
</evidence>
<dbReference type="Proteomes" id="UP000030755">
    <property type="component" value="Unassembled WGS sequence"/>
</dbReference>
<feature type="transmembrane region" description="Helical" evidence="2">
    <location>
        <begin position="41"/>
        <end position="62"/>
    </location>
</feature>
<keyword evidence="2" id="KW-0472">Membrane</keyword>
<proteinExistence type="predicted"/>